<dbReference type="AlphaFoldDB" id="A0A0C3E505"/>
<dbReference type="HOGENOM" id="CLU_2924055_0_0_1"/>
<proteinExistence type="predicted"/>
<organism evidence="2 3">
    <name type="scientific">Scleroderma citrinum Foug A</name>
    <dbReference type="NCBI Taxonomy" id="1036808"/>
    <lineage>
        <taxon>Eukaryota</taxon>
        <taxon>Fungi</taxon>
        <taxon>Dikarya</taxon>
        <taxon>Basidiomycota</taxon>
        <taxon>Agaricomycotina</taxon>
        <taxon>Agaricomycetes</taxon>
        <taxon>Agaricomycetidae</taxon>
        <taxon>Boletales</taxon>
        <taxon>Sclerodermatineae</taxon>
        <taxon>Sclerodermataceae</taxon>
        <taxon>Scleroderma</taxon>
    </lineage>
</organism>
<reference evidence="2 3" key="1">
    <citation type="submission" date="2014-04" db="EMBL/GenBank/DDBJ databases">
        <authorList>
            <consortium name="DOE Joint Genome Institute"/>
            <person name="Kuo A."/>
            <person name="Kohler A."/>
            <person name="Nagy L.G."/>
            <person name="Floudas D."/>
            <person name="Copeland A."/>
            <person name="Barry K.W."/>
            <person name="Cichocki N."/>
            <person name="Veneault-Fourrey C."/>
            <person name="LaButti K."/>
            <person name="Lindquist E.A."/>
            <person name="Lipzen A."/>
            <person name="Lundell T."/>
            <person name="Morin E."/>
            <person name="Murat C."/>
            <person name="Sun H."/>
            <person name="Tunlid A."/>
            <person name="Henrissat B."/>
            <person name="Grigoriev I.V."/>
            <person name="Hibbett D.S."/>
            <person name="Martin F."/>
            <person name="Nordberg H.P."/>
            <person name="Cantor M.N."/>
            <person name="Hua S.X."/>
        </authorList>
    </citation>
    <scope>NUCLEOTIDE SEQUENCE [LARGE SCALE GENOMIC DNA]</scope>
    <source>
        <strain evidence="2 3">Foug A</strain>
    </source>
</reference>
<dbReference type="EMBL" id="KN822011">
    <property type="protein sequence ID" value="KIM67890.1"/>
    <property type="molecule type" value="Genomic_DNA"/>
</dbReference>
<gene>
    <name evidence="2" type="ORF">SCLCIDRAFT_1210029</name>
</gene>
<feature type="compositionally biased region" description="Polar residues" evidence="1">
    <location>
        <begin position="20"/>
        <end position="32"/>
    </location>
</feature>
<evidence type="ECO:0000313" key="3">
    <source>
        <dbReference type="Proteomes" id="UP000053989"/>
    </source>
</evidence>
<evidence type="ECO:0000313" key="2">
    <source>
        <dbReference type="EMBL" id="KIM67890.1"/>
    </source>
</evidence>
<keyword evidence="3" id="KW-1185">Reference proteome</keyword>
<reference evidence="3" key="2">
    <citation type="submission" date="2015-01" db="EMBL/GenBank/DDBJ databases">
        <title>Evolutionary Origins and Diversification of the Mycorrhizal Mutualists.</title>
        <authorList>
            <consortium name="DOE Joint Genome Institute"/>
            <consortium name="Mycorrhizal Genomics Consortium"/>
            <person name="Kohler A."/>
            <person name="Kuo A."/>
            <person name="Nagy L.G."/>
            <person name="Floudas D."/>
            <person name="Copeland A."/>
            <person name="Barry K.W."/>
            <person name="Cichocki N."/>
            <person name="Veneault-Fourrey C."/>
            <person name="LaButti K."/>
            <person name="Lindquist E.A."/>
            <person name="Lipzen A."/>
            <person name="Lundell T."/>
            <person name="Morin E."/>
            <person name="Murat C."/>
            <person name="Riley R."/>
            <person name="Ohm R."/>
            <person name="Sun H."/>
            <person name="Tunlid A."/>
            <person name="Henrissat B."/>
            <person name="Grigoriev I.V."/>
            <person name="Hibbett D.S."/>
            <person name="Martin F."/>
        </authorList>
    </citation>
    <scope>NUCLEOTIDE SEQUENCE [LARGE SCALE GENOMIC DNA]</scope>
    <source>
        <strain evidence="3">Foug A</strain>
    </source>
</reference>
<accession>A0A0C3E505</accession>
<feature type="region of interest" description="Disordered" evidence="1">
    <location>
        <begin position="1"/>
        <end position="32"/>
    </location>
</feature>
<dbReference type="InParanoid" id="A0A0C3E505"/>
<sequence length="61" mass="6755">MLRPHQSRRRPGQAPGSGGWSSSKAQPAQNRSWLSQLATMNVLILPTVFNPAARRGFKPTR</sequence>
<evidence type="ECO:0000256" key="1">
    <source>
        <dbReference type="SAM" id="MobiDB-lite"/>
    </source>
</evidence>
<feature type="compositionally biased region" description="Basic residues" evidence="1">
    <location>
        <begin position="1"/>
        <end position="11"/>
    </location>
</feature>
<dbReference type="Proteomes" id="UP000053989">
    <property type="component" value="Unassembled WGS sequence"/>
</dbReference>
<name>A0A0C3E505_9AGAM</name>
<protein>
    <submittedName>
        <fullName evidence="2">Uncharacterized protein</fullName>
    </submittedName>
</protein>